<dbReference type="Gene3D" id="1.25.40.270">
    <property type="entry name" value="Vacuolar protein sorting-associated protein vta1"/>
    <property type="match status" value="1"/>
</dbReference>
<proteinExistence type="predicted"/>
<keyword evidence="4" id="KW-1185">Reference proteome</keyword>
<dbReference type="EMBL" id="OX465077">
    <property type="protein sequence ID" value="CAI9269260.1"/>
    <property type="molecule type" value="Genomic_DNA"/>
</dbReference>
<gene>
    <name evidence="3" type="ORF">LSALG_LOCUS9642</name>
</gene>
<evidence type="ECO:0000313" key="3">
    <source>
        <dbReference type="EMBL" id="CAI9269260.1"/>
    </source>
</evidence>
<evidence type="ECO:0000256" key="1">
    <source>
        <dbReference type="ARBA" id="ARBA00004308"/>
    </source>
</evidence>
<dbReference type="Proteomes" id="UP001177003">
    <property type="component" value="Chromosome 1"/>
</dbReference>
<evidence type="ECO:0000256" key="2">
    <source>
        <dbReference type="ARBA" id="ARBA00023136"/>
    </source>
</evidence>
<dbReference type="GO" id="GO:0012505">
    <property type="term" value="C:endomembrane system"/>
    <property type="evidence" value="ECO:0007669"/>
    <property type="project" value="UniProtKB-SubCell"/>
</dbReference>
<organism evidence="3 4">
    <name type="scientific">Lactuca saligna</name>
    <name type="common">Willowleaf lettuce</name>
    <dbReference type="NCBI Taxonomy" id="75948"/>
    <lineage>
        <taxon>Eukaryota</taxon>
        <taxon>Viridiplantae</taxon>
        <taxon>Streptophyta</taxon>
        <taxon>Embryophyta</taxon>
        <taxon>Tracheophyta</taxon>
        <taxon>Spermatophyta</taxon>
        <taxon>Magnoliopsida</taxon>
        <taxon>eudicotyledons</taxon>
        <taxon>Gunneridae</taxon>
        <taxon>Pentapetalae</taxon>
        <taxon>asterids</taxon>
        <taxon>campanulids</taxon>
        <taxon>Asterales</taxon>
        <taxon>Asteraceae</taxon>
        <taxon>Cichorioideae</taxon>
        <taxon>Cichorieae</taxon>
        <taxon>Lactucinae</taxon>
        <taxon>Lactuca</taxon>
    </lineage>
</organism>
<evidence type="ECO:0000313" key="4">
    <source>
        <dbReference type="Proteomes" id="UP001177003"/>
    </source>
</evidence>
<accession>A0AA35VMR2</accession>
<name>A0AA35VMR2_LACSI</name>
<comment type="subcellular location">
    <subcellularLocation>
        <location evidence="1">Endomembrane system</location>
    </subcellularLocation>
</comment>
<dbReference type="AlphaFoldDB" id="A0AA35VMR2"/>
<reference evidence="3" key="1">
    <citation type="submission" date="2023-04" db="EMBL/GenBank/DDBJ databases">
        <authorList>
            <person name="Vijverberg K."/>
            <person name="Xiong W."/>
            <person name="Schranz E."/>
        </authorList>
    </citation>
    <scope>NUCLEOTIDE SEQUENCE</scope>
</reference>
<sequence>MAHEQQRAAVGDSNGWNLDGIAFLDNEMLPPSLVRIRPILCVANEIEWVNPRVAYL</sequence>
<protein>
    <submittedName>
        <fullName evidence="3">Uncharacterized protein</fullName>
    </submittedName>
</protein>
<dbReference type="InterPro" id="IPR023175">
    <property type="entry name" value="Vta1/CALS_N_sf"/>
</dbReference>
<keyword evidence="2" id="KW-0472">Membrane</keyword>